<organism evidence="3 4">
    <name type="scientific">Cloeon dipterum</name>
    <dbReference type="NCBI Taxonomy" id="197152"/>
    <lineage>
        <taxon>Eukaryota</taxon>
        <taxon>Metazoa</taxon>
        <taxon>Ecdysozoa</taxon>
        <taxon>Arthropoda</taxon>
        <taxon>Hexapoda</taxon>
        <taxon>Insecta</taxon>
        <taxon>Pterygota</taxon>
        <taxon>Palaeoptera</taxon>
        <taxon>Ephemeroptera</taxon>
        <taxon>Pisciforma</taxon>
        <taxon>Baetidae</taxon>
        <taxon>Cloeon</taxon>
    </lineage>
</organism>
<keyword evidence="4" id="KW-1185">Reference proteome</keyword>
<feature type="chain" id="PRO_5035818625" description="Secreted protein" evidence="2">
    <location>
        <begin position="21"/>
        <end position="217"/>
    </location>
</feature>
<sequence>MGRCYIFLSIFLAHLIALSAYDGKSGTCKHKGVQVLRTAEDVDWTSVVMPFFSSFGFAGGNRRVGCNCQLTTPNPREICPTNATMNVTSGKHSWWDGLGMRRFRTRRHAHFSSGRKVRKRRLKDGCPVRVPLQPCSEKLQPCPEKLQRSRRSPHKGGGVRGDGRRDDSSKEQGAQQSRKGKYDKDDNGNGEQGDDYLLQDQGDNKKLPHDVAGWRKQ</sequence>
<feature type="compositionally biased region" description="Basic and acidic residues" evidence="1">
    <location>
        <begin position="161"/>
        <end position="170"/>
    </location>
</feature>
<evidence type="ECO:0008006" key="5">
    <source>
        <dbReference type="Google" id="ProtNLM"/>
    </source>
</evidence>
<reference evidence="3 4" key="1">
    <citation type="submission" date="2020-04" db="EMBL/GenBank/DDBJ databases">
        <authorList>
            <person name="Alioto T."/>
            <person name="Alioto T."/>
            <person name="Gomez Garrido J."/>
        </authorList>
    </citation>
    <scope>NUCLEOTIDE SEQUENCE [LARGE SCALE GENOMIC DNA]</scope>
</reference>
<dbReference type="AlphaFoldDB" id="A0A8S1C632"/>
<evidence type="ECO:0000313" key="4">
    <source>
        <dbReference type="Proteomes" id="UP000494165"/>
    </source>
</evidence>
<feature type="signal peptide" evidence="2">
    <location>
        <begin position="1"/>
        <end position="20"/>
    </location>
</feature>
<feature type="compositionally biased region" description="Basic residues" evidence="1">
    <location>
        <begin position="109"/>
        <end position="122"/>
    </location>
</feature>
<feature type="region of interest" description="Disordered" evidence="1">
    <location>
        <begin position="109"/>
        <end position="217"/>
    </location>
</feature>
<evidence type="ECO:0000256" key="2">
    <source>
        <dbReference type="SAM" id="SignalP"/>
    </source>
</evidence>
<evidence type="ECO:0000313" key="3">
    <source>
        <dbReference type="EMBL" id="CAB3366292.1"/>
    </source>
</evidence>
<keyword evidence="2" id="KW-0732">Signal</keyword>
<name>A0A8S1C632_9INSE</name>
<accession>A0A8S1C632</accession>
<protein>
    <recommendedName>
        <fullName evidence="5">Secreted protein</fullName>
    </recommendedName>
</protein>
<comment type="caution">
    <text evidence="3">The sequence shown here is derived from an EMBL/GenBank/DDBJ whole genome shotgun (WGS) entry which is preliminary data.</text>
</comment>
<feature type="compositionally biased region" description="Basic and acidic residues" evidence="1">
    <location>
        <begin position="202"/>
        <end position="217"/>
    </location>
</feature>
<evidence type="ECO:0000256" key="1">
    <source>
        <dbReference type="SAM" id="MobiDB-lite"/>
    </source>
</evidence>
<proteinExistence type="predicted"/>
<gene>
    <name evidence="3" type="ORF">CLODIP_2_CD01575</name>
</gene>
<dbReference type="EMBL" id="CADEPI010000024">
    <property type="protein sequence ID" value="CAB3366292.1"/>
    <property type="molecule type" value="Genomic_DNA"/>
</dbReference>
<dbReference type="Proteomes" id="UP000494165">
    <property type="component" value="Unassembled WGS sequence"/>
</dbReference>